<feature type="transmembrane region" description="Helical" evidence="1">
    <location>
        <begin position="20"/>
        <end position="42"/>
    </location>
</feature>
<comment type="caution">
    <text evidence="3">The sequence shown here is derived from an EMBL/GenBank/DDBJ whole genome shotgun (WGS) entry which is preliminary data.</text>
</comment>
<organism evidence="3 4">
    <name type="scientific">Cellulomonas oligotrophica</name>
    <dbReference type="NCBI Taxonomy" id="931536"/>
    <lineage>
        <taxon>Bacteria</taxon>
        <taxon>Bacillati</taxon>
        <taxon>Actinomycetota</taxon>
        <taxon>Actinomycetes</taxon>
        <taxon>Micrococcales</taxon>
        <taxon>Cellulomonadaceae</taxon>
        <taxon>Cellulomonas</taxon>
    </lineage>
</organism>
<dbReference type="AlphaFoldDB" id="A0A7Y9FET4"/>
<protein>
    <submittedName>
        <fullName evidence="3">Uncharacterized protein</fullName>
    </submittedName>
</protein>
<reference evidence="2 5" key="2">
    <citation type="submission" date="2021-01" db="EMBL/GenBank/DDBJ databases">
        <title>Whole genome shotgun sequence of Cellulomonas oligotrophica NBRC 109435.</title>
        <authorList>
            <person name="Komaki H."/>
            <person name="Tamura T."/>
        </authorList>
    </citation>
    <scope>NUCLEOTIDE SEQUENCE [LARGE SCALE GENOMIC DNA]</scope>
    <source>
        <strain evidence="2 5">NBRC 109435</strain>
    </source>
</reference>
<keyword evidence="1" id="KW-0812">Transmembrane</keyword>
<evidence type="ECO:0000313" key="3">
    <source>
        <dbReference type="EMBL" id="NYD85934.1"/>
    </source>
</evidence>
<keyword evidence="1" id="KW-1133">Transmembrane helix</keyword>
<evidence type="ECO:0000256" key="1">
    <source>
        <dbReference type="SAM" id="Phobius"/>
    </source>
</evidence>
<evidence type="ECO:0000313" key="4">
    <source>
        <dbReference type="Proteomes" id="UP000577956"/>
    </source>
</evidence>
<keyword evidence="5" id="KW-1185">Reference proteome</keyword>
<dbReference type="EMBL" id="BONN01000001">
    <property type="protein sequence ID" value="GIG31058.1"/>
    <property type="molecule type" value="Genomic_DNA"/>
</dbReference>
<accession>A0A7Y9FET4</accession>
<dbReference type="Proteomes" id="UP000618382">
    <property type="component" value="Unassembled WGS sequence"/>
</dbReference>
<dbReference type="RefSeq" id="WP_140457653.1">
    <property type="nucleotide sequence ID" value="NZ_BAABFI010000002.1"/>
</dbReference>
<evidence type="ECO:0000313" key="2">
    <source>
        <dbReference type="EMBL" id="GIG31058.1"/>
    </source>
</evidence>
<dbReference type="EMBL" id="JACCBK010000001">
    <property type="protein sequence ID" value="NYD85934.1"/>
    <property type="molecule type" value="Genomic_DNA"/>
</dbReference>
<name>A0A7Y9FET4_9CELL</name>
<dbReference type="Proteomes" id="UP000577956">
    <property type="component" value="Unassembled WGS sequence"/>
</dbReference>
<proteinExistence type="predicted"/>
<sequence>MTTIEPPPDQSVSRQVGEAVVRAAAAVIPFAGGAVVEAFTFATQRGYQRRFHEWMAEVSDAINRLVLEPHGQDWASLETNEGFLDAIAHATRSATQTSSQEKRAALRAAVVNAALRPDLPADRTAILLDLLDTLTASHLRLLALFADPHRWLVEHSTDASSTGASDNRTVLVEMAYPEIAADPPLMNKLIADLDTHKLVTINLDSFMTESGTFAPKLQPLGTELLELITEPHRARRRVAMPPQGG</sequence>
<keyword evidence="1" id="KW-0472">Membrane</keyword>
<gene>
    <name evidence="3" type="ORF">BKA21_001483</name>
    <name evidence="2" type="ORF">Col01nite_02170</name>
</gene>
<reference evidence="3 4" key="1">
    <citation type="submission" date="2020-07" db="EMBL/GenBank/DDBJ databases">
        <title>Sequencing the genomes of 1000 actinobacteria strains.</title>
        <authorList>
            <person name="Klenk H.-P."/>
        </authorList>
    </citation>
    <scope>NUCLEOTIDE SEQUENCE [LARGE SCALE GENOMIC DNA]</scope>
    <source>
        <strain evidence="3 4">DSM 24482</strain>
    </source>
</reference>
<evidence type="ECO:0000313" key="5">
    <source>
        <dbReference type="Proteomes" id="UP000618382"/>
    </source>
</evidence>